<proteinExistence type="predicted"/>
<dbReference type="AlphaFoldDB" id="A0A399SXZ3"/>
<dbReference type="Proteomes" id="UP000265926">
    <property type="component" value="Unassembled WGS sequence"/>
</dbReference>
<sequence>MANRCGRGVYLSSRGVPECFAPLGLSISPLEFPTHITATLLLKKTAAAQQNISRKKRYKKTAELQRSDINLIAEKVTCWNLFQFYWMANRCGRGVYLSSRGVPECFAPLGLSISPLEFPTHITATLLLKKTAAAQQNISRKKRSKKQLSCSAAI</sequence>
<comment type="caution">
    <text evidence="1">The sequence shown here is derived from an EMBL/GenBank/DDBJ whole genome shotgun (WGS) entry which is preliminary data.</text>
</comment>
<accession>A0A399SXZ3</accession>
<protein>
    <submittedName>
        <fullName evidence="1">Uncharacterized protein</fullName>
    </submittedName>
</protein>
<dbReference type="EMBL" id="QWGR01000009">
    <property type="protein sequence ID" value="RIJ47125.1"/>
    <property type="molecule type" value="Genomic_DNA"/>
</dbReference>
<evidence type="ECO:0000313" key="1">
    <source>
        <dbReference type="EMBL" id="RIJ47125.1"/>
    </source>
</evidence>
<evidence type="ECO:0000313" key="2">
    <source>
        <dbReference type="Proteomes" id="UP000265926"/>
    </source>
</evidence>
<reference evidence="1 2" key="1">
    <citation type="submission" date="2018-08" db="EMBL/GenBank/DDBJ databases">
        <title>Pallidiluteibacterium maritimus gen. nov., sp. nov., isolated from coastal sediment.</title>
        <authorList>
            <person name="Zhou L.Y."/>
        </authorList>
    </citation>
    <scope>NUCLEOTIDE SEQUENCE [LARGE SCALE GENOMIC DNA]</scope>
    <source>
        <strain evidence="1 2">XSD2</strain>
    </source>
</reference>
<organism evidence="1 2">
    <name type="scientific">Maribellus luteus</name>
    <dbReference type="NCBI Taxonomy" id="2305463"/>
    <lineage>
        <taxon>Bacteria</taxon>
        <taxon>Pseudomonadati</taxon>
        <taxon>Bacteroidota</taxon>
        <taxon>Bacteroidia</taxon>
        <taxon>Marinilabiliales</taxon>
        <taxon>Prolixibacteraceae</taxon>
        <taxon>Maribellus</taxon>
    </lineage>
</organism>
<keyword evidence="2" id="KW-1185">Reference proteome</keyword>
<gene>
    <name evidence="1" type="ORF">D1614_15300</name>
</gene>
<name>A0A399SXZ3_9BACT</name>